<comment type="caution">
    <text evidence="2">The sequence shown here is derived from an EMBL/GenBank/DDBJ whole genome shotgun (WGS) entry which is preliminary data.</text>
</comment>
<sequence>RQTTDKVRMSHRNKRTGSTHVGPSTPRESNAKYSRPSDQHPSVVPSRSAVRHPRVSTSSKLVGRNNCLSSQSEDSVTAIISETEDLLPDEKWDDSLSKPHLVAKTSSTTAKVAITGTRMGNKKRNSQNINKGIHVKSGKIVKARNRYSLTGSLLSNGSLDIPSTEEGITDGKDNSLLPDMNKPLNKRNKRDCTLSYTGLVPSKAEDIHREVAGSKLKSCAMGNHTKSKQEILSGANNIAHIMDDVFSSLESHTEKQSSPTESSNVMLLNGEHSVAPTCSGRLTSDSLFSEEGSIFDYLLKSGTLKDENVGLLNRVGRKQNHQDKNRKQSLENKDGGVVTEESKLERDIDDLSWCKFDTHISSSESEDRSESLFS</sequence>
<feature type="compositionally biased region" description="Polar residues" evidence="1">
    <location>
        <begin position="55"/>
        <end position="75"/>
    </location>
</feature>
<evidence type="ECO:0000313" key="2">
    <source>
        <dbReference type="EMBL" id="CAG5116149.1"/>
    </source>
</evidence>
<feature type="region of interest" description="Disordered" evidence="1">
    <location>
        <begin position="315"/>
        <end position="343"/>
    </location>
</feature>
<gene>
    <name evidence="2" type="ORF">CUNI_LOCUS1707</name>
</gene>
<organism evidence="2 3">
    <name type="scientific">Candidula unifasciata</name>
    <dbReference type="NCBI Taxonomy" id="100452"/>
    <lineage>
        <taxon>Eukaryota</taxon>
        <taxon>Metazoa</taxon>
        <taxon>Spiralia</taxon>
        <taxon>Lophotrochozoa</taxon>
        <taxon>Mollusca</taxon>
        <taxon>Gastropoda</taxon>
        <taxon>Heterobranchia</taxon>
        <taxon>Euthyneura</taxon>
        <taxon>Panpulmonata</taxon>
        <taxon>Eupulmonata</taxon>
        <taxon>Stylommatophora</taxon>
        <taxon>Helicina</taxon>
        <taxon>Helicoidea</taxon>
        <taxon>Geomitridae</taxon>
        <taxon>Candidula</taxon>
    </lineage>
</organism>
<evidence type="ECO:0000256" key="1">
    <source>
        <dbReference type="SAM" id="MobiDB-lite"/>
    </source>
</evidence>
<dbReference type="Proteomes" id="UP000678393">
    <property type="component" value="Unassembled WGS sequence"/>
</dbReference>
<proteinExistence type="predicted"/>
<accession>A0A8S3YG38</accession>
<evidence type="ECO:0000313" key="3">
    <source>
        <dbReference type="Proteomes" id="UP000678393"/>
    </source>
</evidence>
<feature type="non-terminal residue" evidence="2">
    <location>
        <position position="1"/>
    </location>
</feature>
<dbReference type="AlphaFoldDB" id="A0A8S3YG38"/>
<keyword evidence="3" id="KW-1185">Reference proteome</keyword>
<feature type="compositionally biased region" description="Polar residues" evidence="1">
    <location>
        <begin position="18"/>
        <end position="32"/>
    </location>
</feature>
<feature type="region of interest" description="Disordered" evidence="1">
    <location>
        <begin position="1"/>
        <end position="75"/>
    </location>
</feature>
<dbReference type="EMBL" id="CAJHNH020000217">
    <property type="protein sequence ID" value="CAG5116149.1"/>
    <property type="molecule type" value="Genomic_DNA"/>
</dbReference>
<reference evidence="2" key="1">
    <citation type="submission" date="2021-04" db="EMBL/GenBank/DDBJ databases">
        <authorList>
            <consortium name="Molecular Ecology Group"/>
        </authorList>
    </citation>
    <scope>NUCLEOTIDE SEQUENCE</scope>
</reference>
<protein>
    <submittedName>
        <fullName evidence="2">Uncharacterized protein</fullName>
    </submittedName>
</protein>
<feature type="region of interest" description="Disordered" evidence="1">
    <location>
        <begin position="161"/>
        <end position="188"/>
    </location>
</feature>
<feature type="compositionally biased region" description="Basic and acidic residues" evidence="1">
    <location>
        <begin position="320"/>
        <end position="343"/>
    </location>
</feature>
<name>A0A8S3YG38_9EUPU</name>